<dbReference type="EMBL" id="CP025989">
    <property type="protein sequence ID" value="AWD33107.1"/>
    <property type="molecule type" value="Genomic_DNA"/>
</dbReference>
<dbReference type="InterPro" id="IPR003817">
    <property type="entry name" value="PS_Dcarbxylase"/>
</dbReference>
<keyword evidence="12" id="KW-0812">Transmembrane</keyword>
<dbReference type="AlphaFoldDB" id="A0A2U8BRZ9"/>
<comment type="subunit">
    <text evidence="11">Heterodimer of a large membrane-associated beta subunit and a small pyruvoyl-containing alpha subunit.</text>
</comment>
<comment type="cofactor">
    <cofactor evidence="11">
        <name>pyruvate</name>
        <dbReference type="ChEBI" id="CHEBI:15361"/>
    </cofactor>
    <text evidence="11">Binds 1 pyruvoyl group covalently per subunit.</text>
</comment>
<comment type="similarity">
    <text evidence="11">Belongs to the phosphatidylserine decarboxylase family. PSD-A subfamily.</text>
</comment>
<keyword evidence="10 11" id="KW-0670">Pyruvate</keyword>
<evidence type="ECO:0000256" key="12">
    <source>
        <dbReference type="SAM" id="Phobius"/>
    </source>
</evidence>
<dbReference type="GO" id="GO:0005886">
    <property type="term" value="C:plasma membrane"/>
    <property type="evidence" value="ECO:0007669"/>
    <property type="project" value="UniProtKB-SubCell"/>
</dbReference>
<evidence type="ECO:0000256" key="6">
    <source>
        <dbReference type="ARBA" id="ARBA00023145"/>
    </source>
</evidence>
<dbReference type="InterPro" id="IPR033175">
    <property type="entry name" value="PSD-A"/>
</dbReference>
<keyword evidence="14" id="KW-1185">Reference proteome</keyword>
<keyword evidence="12" id="KW-1133">Transmembrane helix</keyword>
<dbReference type="PANTHER" id="PTHR35809">
    <property type="entry name" value="ARCHAETIDYLSERINE DECARBOXYLASE PROENZYME-RELATED"/>
    <property type="match status" value="1"/>
</dbReference>
<comment type="PTM">
    <text evidence="11">Is synthesized initially as an inactive proenzyme. Formation of the active enzyme involves a self-maturation process in which the active site pyruvoyl group is generated from an internal serine residue via an autocatalytic post-translational modification. Two non-identical subunits are generated from the proenzyme in this reaction, and the pyruvate is formed at the N-terminus of the alpha chain, which is derived from the carboxyl end of the proenzyme. The post-translation cleavage follows an unusual pathway, termed non-hydrolytic serinolysis, in which the side chain hydroxyl group of the serine supplies its oxygen atom to form the C-terminus of the beta chain, while the remainder of the serine residue undergoes an oxidative deamination to produce ammonia and the pyruvoyl prosthetic group on the alpha chain.</text>
</comment>
<comment type="catalytic activity">
    <reaction evidence="11">
        <text>a 1,2-diacyl-sn-glycero-3-phospho-L-serine + H(+) = a 1,2-diacyl-sn-glycero-3-phosphoethanolamine + CO2</text>
        <dbReference type="Rhea" id="RHEA:20828"/>
        <dbReference type="ChEBI" id="CHEBI:15378"/>
        <dbReference type="ChEBI" id="CHEBI:16526"/>
        <dbReference type="ChEBI" id="CHEBI:57262"/>
        <dbReference type="ChEBI" id="CHEBI:64612"/>
        <dbReference type="EC" id="4.1.1.65"/>
    </reaction>
</comment>
<evidence type="ECO:0000256" key="11">
    <source>
        <dbReference type="HAMAP-Rule" id="MF_00664"/>
    </source>
</evidence>
<dbReference type="UniPathway" id="UPA00558">
    <property type="reaction ID" value="UER00616"/>
</dbReference>
<feature type="active site" description="Schiff-base intermediate with substrate; via pyruvic acid" evidence="11">
    <location>
        <position position="186"/>
    </location>
</feature>
<feature type="transmembrane region" description="Helical" evidence="12">
    <location>
        <begin position="12"/>
        <end position="43"/>
    </location>
</feature>
<evidence type="ECO:0000256" key="9">
    <source>
        <dbReference type="ARBA" id="ARBA00023264"/>
    </source>
</evidence>
<evidence type="ECO:0000313" key="14">
    <source>
        <dbReference type="Proteomes" id="UP000244519"/>
    </source>
</evidence>
<comment type="function">
    <text evidence="11">Catalyzes the formation of phosphatidylethanolamine (PtdEtn) from phosphatidylserine (PtdSer).</text>
</comment>
<comment type="pathway">
    <text evidence="11">Phospholipid metabolism; phosphatidylethanolamine biosynthesis; phosphatidylethanolamine from CDP-diacylglycerol: step 2/2.</text>
</comment>
<evidence type="ECO:0000256" key="5">
    <source>
        <dbReference type="ARBA" id="ARBA00023136"/>
    </source>
</evidence>
<reference evidence="13 14" key="1">
    <citation type="journal article" date="2018" name="Genome Biol. Evol.">
        <title>The Genome Sequence of "Candidatus Fokinia solitaria": Insights on Reductive Evolution in Rickettsiales.</title>
        <authorList>
            <person name="Floriano A.M."/>
            <person name="Castelli M."/>
            <person name="Krenek S."/>
            <person name="Berendonk T.U."/>
            <person name="Bazzocchi C."/>
            <person name="Petroni G."/>
            <person name="Sassera D."/>
        </authorList>
    </citation>
    <scope>NUCLEOTIDE SEQUENCE [LARGE SCALE GENOMIC DNA]</scope>
    <source>
        <strain evidence="13">Rio ETE_ALG 3VII</strain>
    </source>
</reference>
<comment type="subcellular location">
    <subcellularLocation>
        <location evidence="11">Cell membrane</location>
        <topology evidence="11">Peripheral membrane protein</topology>
    </subcellularLocation>
</comment>
<keyword evidence="6 11" id="KW-0865">Zymogen</keyword>
<evidence type="ECO:0000256" key="8">
    <source>
        <dbReference type="ARBA" id="ARBA00023239"/>
    </source>
</evidence>
<dbReference type="NCBIfam" id="NF003678">
    <property type="entry name" value="PRK05305.1-2"/>
    <property type="match status" value="1"/>
</dbReference>
<evidence type="ECO:0000256" key="4">
    <source>
        <dbReference type="ARBA" id="ARBA00023098"/>
    </source>
</evidence>
<keyword evidence="7 11" id="KW-0594">Phospholipid biosynthesis</keyword>
<dbReference type="NCBIfam" id="NF003679">
    <property type="entry name" value="PRK05305.1-3"/>
    <property type="match status" value="1"/>
</dbReference>
<keyword evidence="8 11" id="KW-0456">Lyase</keyword>
<protein>
    <recommendedName>
        <fullName evidence="11">Phosphatidylserine decarboxylase proenzyme</fullName>
        <ecNumber evidence="11">4.1.1.65</ecNumber>
    </recommendedName>
    <component>
        <recommendedName>
            <fullName evidence="11">Phosphatidylserine decarboxylase alpha chain</fullName>
        </recommendedName>
    </component>
    <component>
        <recommendedName>
            <fullName evidence="11">Phosphatidylserine decarboxylase beta chain</fullName>
        </recommendedName>
    </component>
</protein>
<keyword evidence="3 11" id="KW-0210">Decarboxylase</keyword>
<keyword evidence="4 11" id="KW-0443">Lipid metabolism</keyword>
<proteinExistence type="inferred from homology"/>
<sequence>MKIHEEGRSFIAICLACVLVSFFISPFAVIFFSLLAIAVATFFRDPDRVPPLADNVILSPADGSVSNIENAMTLPKEIAGNIEELKDSQFTRVSIFLSVFDVHVNRNAASGVVVDTYYNAGKFFNASLDKASEFNERQLILVRTDEGQYVCFVQIAGLIARRIVCNLDRNAIVKAGERFGIIRFGSRMDVYVPSEYALNVRLGQIMVGGETVIATRK</sequence>
<dbReference type="EC" id="4.1.1.65" evidence="11"/>
<dbReference type="PANTHER" id="PTHR35809:SF1">
    <property type="entry name" value="ARCHAETIDYLSERINE DECARBOXYLASE PROENZYME-RELATED"/>
    <property type="match status" value="1"/>
</dbReference>
<feature type="chain" id="PRO_5023267835" description="Phosphatidylserine decarboxylase beta chain" evidence="11">
    <location>
        <begin position="1"/>
        <end position="185"/>
    </location>
</feature>
<evidence type="ECO:0000256" key="10">
    <source>
        <dbReference type="ARBA" id="ARBA00023317"/>
    </source>
</evidence>
<evidence type="ECO:0000256" key="1">
    <source>
        <dbReference type="ARBA" id="ARBA00022475"/>
    </source>
</evidence>
<feature type="chain" id="PRO_5023267834" description="Phosphatidylserine decarboxylase alpha chain" evidence="11">
    <location>
        <begin position="186"/>
        <end position="217"/>
    </location>
</feature>
<dbReference type="NCBIfam" id="NF003685">
    <property type="entry name" value="PRK05305.2-5"/>
    <property type="match status" value="1"/>
</dbReference>
<keyword evidence="2 11" id="KW-0444">Lipid biosynthesis</keyword>
<keyword evidence="5 11" id="KW-0472">Membrane</keyword>
<evidence type="ECO:0000313" key="13">
    <source>
        <dbReference type="EMBL" id="AWD33107.1"/>
    </source>
</evidence>
<keyword evidence="1 11" id="KW-1003">Cell membrane</keyword>
<dbReference type="KEGG" id="fso:Fsol_00308"/>
<gene>
    <name evidence="11" type="primary">psd</name>
    <name evidence="13" type="ORF">Fsol_00308</name>
</gene>
<evidence type="ECO:0000256" key="2">
    <source>
        <dbReference type="ARBA" id="ARBA00022516"/>
    </source>
</evidence>
<dbReference type="Proteomes" id="UP000244519">
    <property type="component" value="Chromosome"/>
</dbReference>
<evidence type="ECO:0000256" key="7">
    <source>
        <dbReference type="ARBA" id="ARBA00023209"/>
    </source>
</evidence>
<evidence type="ECO:0000256" key="3">
    <source>
        <dbReference type="ARBA" id="ARBA00022793"/>
    </source>
</evidence>
<dbReference type="HAMAP" id="MF_00664">
    <property type="entry name" value="PS_decarb_PSD_A"/>
    <property type="match status" value="1"/>
</dbReference>
<keyword evidence="9 11" id="KW-1208">Phospholipid metabolism</keyword>
<feature type="site" description="Cleavage (non-hydrolytic); by autocatalysis" evidence="11">
    <location>
        <begin position="185"/>
        <end position="186"/>
    </location>
</feature>
<feature type="modified residue" description="Pyruvic acid (Ser); by autocatalysis" evidence="11">
    <location>
        <position position="186"/>
    </location>
</feature>
<dbReference type="GO" id="GO:0004609">
    <property type="term" value="F:phosphatidylserine decarboxylase activity"/>
    <property type="evidence" value="ECO:0007669"/>
    <property type="project" value="UniProtKB-UniRule"/>
</dbReference>
<accession>A0A2U8BRZ9</accession>
<name>A0A2U8BRZ9_9RICK</name>
<organism evidence="13 14">
    <name type="scientific">Candidatus Fokinia solitaria</name>
    <dbReference type="NCBI Taxonomy" id="1802984"/>
    <lineage>
        <taxon>Bacteria</taxon>
        <taxon>Pseudomonadati</taxon>
        <taxon>Pseudomonadota</taxon>
        <taxon>Alphaproteobacteria</taxon>
        <taxon>Rickettsiales</taxon>
        <taxon>Candidatus Midichloriaceae</taxon>
        <taxon>Candidatus Fokinia</taxon>
    </lineage>
</organism>
<dbReference type="GO" id="GO:0006646">
    <property type="term" value="P:phosphatidylethanolamine biosynthetic process"/>
    <property type="evidence" value="ECO:0007669"/>
    <property type="project" value="UniProtKB-UniRule"/>
</dbReference>
<dbReference type="Pfam" id="PF02666">
    <property type="entry name" value="PS_Dcarbxylase"/>
    <property type="match status" value="1"/>
</dbReference>